<feature type="domain" description="Major facilitator superfamily (MFS) profile" evidence="8">
    <location>
        <begin position="27"/>
        <end position="420"/>
    </location>
</feature>
<dbReference type="Gene3D" id="1.20.1250.20">
    <property type="entry name" value="MFS general substrate transporter like domains"/>
    <property type="match status" value="1"/>
</dbReference>
<evidence type="ECO:0000259" key="8">
    <source>
        <dbReference type="PROSITE" id="PS50850"/>
    </source>
</evidence>
<dbReference type="InterPro" id="IPR036259">
    <property type="entry name" value="MFS_trans_sf"/>
</dbReference>
<feature type="transmembrane region" description="Helical" evidence="7">
    <location>
        <begin position="186"/>
        <end position="207"/>
    </location>
</feature>
<keyword evidence="3" id="KW-1003">Cell membrane</keyword>
<feature type="transmembrane region" description="Helical" evidence="7">
    <location>
        <begin position="120"/>
        <end position="139"/>
    </location>
</feature>
<evidence type="ECO:0000256" key="7">
    <source>
        <dbReference type="SAM" id="Phobius"/>
    </source>
</evidence>
<evidence type="ECO:0000256" key="3">
    <source>
        <dbReference type="ARBA" id="ARBA00022475"/>
    </source>
</evidence>
<dbReference type="EMBL" id="PVUE01000011">
    <property type="protein sequence ID" value="PRZ41159.1"/>
    <property type="molecule type" value="Genomic_DNA"/>
</dbReference>
<feature type="transmembrane region" description="Helical" evidence="7">
    <location>
        <begin position="364"/>
        <end position="386"/>
    </location>
</feature>
<proteinExistence type="predicted"/>
<dbReference type="GO" id="GO:0022857">
    <property type="term" value="F:transmembrane transporter activity"/>
    <property type="evidence" value="ECO:0007669"/>
    <property type="project" value="InterPro"/>
</dbReference>
<dbReference type="InterPro" id="IPR020846">
    <property type="entry name" value="MFS_dom"/>
</dbReference>
<evidence type="ECO:0000313" key="10">
    <source>
        <dbReference type="Proteomes" id="UP000237752"/>
    </source>
</evidence>
<feature type="transmembrane region" description="Helical" evidence="7">
    <location>
        <begin position="325"/>
        <end position="344"/>
    </location>
</feature>
<evidence type="ECO:0000256" key="5">
    <source>
        <dbReference type="ARBA" id="ARBA00022989"/>
    </source>
</evidence>
<name>A0A2T0ZXS4_9ACTN</name>
<keyword evidence="10" id="KW-1185">Reference proteome</keyword>
<comment type="caution">
    <text evidence="9">The sequence shown here is derived from an EMBL/GenBank/DDBJ whole genome shotgun (WGS) entry which is preliminary data.</text>
</comment>
<evidence type="ECO:0000313" key="9">
    <source>
        <dbReference type="EMBL" id="PRZ41159.1"/>
    </source>
</evidence>
<comment type="subcellular location">
    <subcellularLocation>
        <location evidence="1">Cell inner membrane</location>
        <topology evidence="1">Multi-pass membrane protein</topology>
    </subcellularLocation>
</comment>
<dbReference type="Pfam" id="PF05977">
    <property type="entry name" value="MFS_3"/>
    <property type="match status" value="1"/>
</dbReference>
<dbReference type="GO" id="GO:0005886">
    <property type="term" value="C:plasma membrane"/>
    <property type="evidence" value="ECO:0007669"/>
    <property type="project" value="UniProtKB-SubCell"/>
</dbReference>
<dbReference type="PROSITE" id="PS50850">
    <property type="entry name" value="MFS"/>
    <property type="match status" value="1"/>
</dbReference>
<dbReference type="RefSeq" id="WP_238145442.1">
    <property type="nucleotide sequence ID" value="NZ_PVUE01000011.1"/>
</dbReference>
<feature type="transmembrane region" description="Helical" evidence="7">
    <location>
        <begin position="159"/>
        <end position="180"/>
    </location>
</feature>
<gene>
    <name evidence="9" type="ORF">CLV47_11135</name>
</gene>
<protein>
    <submittedName>
        <fullName evidence="9">Putative MFS family arabinose efflux permease</fullName>
    </submittedName>
</protein>
<feature type="transmembrane region" description="Helical" evidence="7">
    <location>
        <begin position="392"/>
        <end position="415"/>
    </location>
</feature>
<keyword evidence="2" id="KW-0813">Transport</keyword>
<dbReference type="Proteomes" id="UP000237752">
    <property type="component" value="Unassembled WGS sequence"/>
</dbReference>
<feature type="transmembrane region" description="Helical" evidence="7">
    <location>
        <begin position="63"/>
        <end position="85"/>
    </location>
</feature>
<feature type="transmembrane region" description="Helical" evidence="7">
    <location>
        <begin position="31"/>
        <end position="51"/>
    </location>
</feature>
<evidence type="ECO:0000256" key="1">
    <source>
        <dbReference type="ARBA" id="ARBA00004429"/>
    </source>
</evidence>
<feature type="transmembrane region" description="Helical" evidence="7">
    <location>
        <begin position="239"/>
        <end position="263"/>
    </location>
</feature>
<evidence type="ECO:0000256" key="6">
    <source>
        <dbReference type="ARBA" id="ARBA00023136"/>
    </source>
</evidence>
<reference evidence="9 10" key="1">
    <citation type="submission" date="2018-03" db="EMBL/GenBank/DDBJ databases">
        <title>Genomic Encyclopedia of Archaeal and Bacterial Type Strains, Phase II (KMG-II): from individual species to whole genera.</title>
        <authorList>
            <person name="Goeker M."/>
        </authorList>
    </citation>
    <scope>NUCLEOTIDE SEQUENCE [LARGE SCALE GENOMIC DNA]</scope>
    <source>
        <strain evidence="9 10">DSM 100065</strain>
    </source>
</reference>
<dbReference type="PANTHER" id="PTHR23513:SF9">
    <property type="entry name" value="ENTEROBACTIN EXPORTER ENTS"/>
    <property type="match status" value="1"/>
</dbReference>
<feature type="transmembrane region" description="Helical" evidence="7">
    <location>
        <begin position="301"/>
        <end position="319"/>
    </location>
</feature>
<keyword evidence="6 7" id="KW-0472">Membrane</keyword>
<evidence type="ECO:0000256" key="2">
    <source>
        <dbReference type="ARBA" id="ARBA00022448"/>
    </source>
</evidence>
<dbReference type="CDD" id="cd06173">
    <property type="entry name" value="MFS_MefA_like"/>
    <property type="match status" value="1"/>
</dbReference>
<dbReference type="PANTHER" id="PTHR23513">
    <property type="entry name" value="INTEGRAL MEMBRANE EFFLUX PROTEIN-RELATED"/>
    <property type="match status" value="1"/>
</dbReference>
<organism evidence="9 10">
    <name type="scientific">Antricoccus suffuscus</name>
    <dbReference type="NCBI Taxonomy" id="1629062"/>
    <lineage>
        <taxon>Bacteria</taxon>
        <taxon>Bacillati</taxon>
        <taxon>Actinomycetota</taxon>
        <taxon>Actinomycetes</taxon>
        <taxon>Geodermatophilales</taxon>
        <taxon>Antricoccaceae</taxon>
        <taxon>Antricoccus</taxon>
    </lineage>
</organism>
<feature type="transmembrane region" description="Helical" evidence="7">
    <location>
        <begin position="275"/>
        <end position="294"/>
    </location>
</feature>
<dbReference type="AlphaFoldDB" id="A0A2T0ZXS4"/>
<sequence>MTETLEPERRGRLRSLAMDVRPFRFPAYRRLFYGNILSIVGSQMTLVAVGVQVFRLTGSSAMVGYTSVFALIPLIVFGLLGGALADSLDRRVLVIWATLITAFSSIIFFVQSALEFQSVWVLWVLVAFQSAAASVYRPARSAMIPRLLPDKLVPAANTLASSTQSLGVIIGPVVAGYAIGHFDLKWTYLAEAVLLTAAIASLVGIPSMPPEQKSARKGAFGRAIRDVWEGFRYLKTQRVLLMTFVVDLIAMVFGWPLAVFPALASGTFGASSIGWLYAGSSIGAVAAGLVSGWISNLNRHGVVIIYSVAIWGASIGVFAFTKDLWLAVLCLALAGAADLVSAALRMTMLQVRAPDHMRGRMQGVFMVVVAGGPRLGDVRLGVMATVTAPAFALWSGGLVIVVAMVVVAVVCKAFWRYEANASAPAMN</sequence>
<accession>A0A2T0ZXS4</accession>
<evidence type="ECO:0000256" key="4">
    <source>
        <dbReference type="ARBA" id="ARBA00022692"/>
    </source>
</evidence>
<keyword evidence="4 7" id="KW-0812">Transmembrane</keyword>
<dbReference type="InterPro" id="IPR010290">
    <property type="entry name" value="TM_effector"/>
</dbReference>
<dbReference type="SUPFAM" id="SSF103473">
    <property type="entry name" value="MFS general substrate transporter"/>
    <property type="match status" value="1"/>
</dbReference>
<keyword evidence="5 7" id="KW-1133">Transmembrane helix</keyword>
<feature type="transmembrane region" description="Helical" evidence="7">
    <location>
        <begin position="92"/>
        <end position="114"/>
    </location>
</feature>